<evidence type="ECO:0000313" key="4">
    <source>
        <dbReference type="Proteomes" id="UP000762676"/>
    </source>
</evidence>
<gene>
    <name evidence="3" type="ORF">ElyMa_005852800</name>
</gene>
<dbReference type="Proteomes" id="UP000762676">
    <property type="component" value="Unassembled WGS sequence"/>
</dbReference>
<evidence type="ECO:0000313" key="3">
    <source>
        <dbReference type="EMBL" id="GFR78559.1"/>
    </source>
</evidence>
<accession>A0AAV4FZL1</accession>
<keyword evidence="2" id="KW-0732">Signal</keyword>
<dbReference type="AlphaFoldDB" id="A0AAV4FZL1"/>
<name>A0AAV4FZL1_9GAST</name>
<evidence type="ECO:0000256" key="1">
    <source>
        <dbReference type="SAM" id="MobiDB-lite"/>
    </source>
</evidence>
<reference evidence="3 4" key="1">
    <citation type="journal article" date="2021" name="Elife">
        <title>Chloroplast acquisition without the gene transfer in kleptoplastic sea slugs, Plakobranchus ocellatus.</title>
        <authorList>
            <person name="Maeda T."/>
            <person name="Takahashi S."/>
            <person name="Yoshida T."/>
            <person name="Shimamura S."/>
            <person name="Takaki Y."/>
            <person name="Nagai Y."/>
            <person name="Toyoda A."/>
            <person name="Suzuki Y."/>
            <person name="Arimoto A."/>
            <person name="Ishii H."/>
            <person name="Satoh N."/>
            <person name="Nishiyama T."/>
            <person name="Hasebe M."/>
            <person name="Maruyama T."/>
            <person name="Minagawa J."/>
            <person name="Obokata J."/>
            <person name="Shigenobu S."/>
        </authorList>
    </citation>
    <scope>NUCLEOTIDE SEQUENCE [LARGE SCALE GENOMIC DNA]</scope>
</reference>
<feature type="region of interest" description="Disordered" evidence="1">
    <location>
        <begin position="27"/>
        <end position="57"/>
    </location>
</feature>
<keyword evidence="4" id="KW-1185">Reference proteome</keyword>
<evidence type="ECO:0000256" key="2">
    <source>
        <dbReference type="SAM" id="SignalP"/>
    </source>
</evidence>
<feature type="chain" id="PRO_5043371639" evidence="2">
    <location>
        <begin position="22"/>
        <end position="145"/>
    </location>
</feature>
<comment type="caution">
    <text evidence="3">The sequence shown here is derived from an EMBL/GenBank/DDBJ whole genome shotgun (WGS) entry which is preliminary data.</text>
</comment>
<feature type="signal peptide" evidence="2">
    <location>
        <begin position="1"/>
        <end position="21"/>
    </location>
</feature>
<protein>
    <submittedName>
        <fullName evidence="3">Halomucin</fullName>
    </submittedName>
</protein>
<dbReference type="EMBL" id="BMAT01011756">
    <property type="protein sequence ID" value="GFR78559.1"/>
    <property type="molecule type" value="Genomic_DNA"/>
</dbReference>
<sequence>MITTMLLLLLLLIMMILKMMMNDNDGDGGGGGDDDSDDDSDDDDNDDVYYENDDDDDSAAAVADGNNAGVNYIVLMVLLQSKIEMVEMEPWRDNAKVYAYSKLYFATRRRTAPHASIHPLHFFLQRFTCSIVLKKNRFLRMCIPY</sequence>
<organism evidence="3 4">
    <name type="scientific">Elysia marginata</name>
    <dbReference type="NCBI Taxonomy" id="1093978"/>
    <lineage>
        <taxon>Eukaryota</taxon>
        <taxon>Metazoa</taxon>
        <taxon>Spiralia</taxon>
        <taxon>Lophotrochozoa</taxon>
        <taxon>Mollusca</taxon>
        <taxon>Gastropoda</taxon>
        <taxon>Heterobranchia</taxon>
        <taxon>Euthyneura</taxon>
        <taxon>Panpulmonata</taxon>
        <taxon>Sacoglossa</taxon>
        <taxon>Placobranchoidea</taxon>
        <taxon>Plakobranchidae</taxon>
        <taxon>Elysia</taxon>
    </lineage>
</organism>
<feature type="compositionally biased region" description="Acidic residues" evidence="1">
    <location>
        <begin position="32"/>
        <end position="57"/>
    </location>
</feature>
<proteinExistence type="predicted"/>